<reference evidence="1" key="1">
    <citation type="submission" date="2018-04" db="EMBL/GenBank/DDBJ databases">
        <title>Whole genome sequencing of Hypsizygus marmoreus.</title>
        <authorList>
            <person name="Choi I.-G."/>
            <person name="Min B."/>
            <person name="Kim J.-G."/>
            <person name="Kim S."/>
            <person name="Oh Y.-L."/>
            <person name="Kong W.-S."/>
            <person name="Park H."/>
            <person name="Jeong J."/>
            <person name="Song E.-S."/>
        </authorList>
    </citation>
    <scope>NUCLEOTIDE SEQUENCE [LARGE SCALE GENOMIC DNA]</scope>
    <source>
        <strain evidence="1">51987-8</strain>
    </source>
</reference>
<keyword evidence="2" id="KW-1185">Reference proteome</keyword>
<dbReference type="AlphaFoldDB" id="A0A369JVK0"/>
<proteinExistence type="predicted"/>
<dbReference type="EMBL" id="LUEZ02000044">
    <property type="protein sequence ID" value="RDB24395.1"/>
    <property type="molecule type" value="Genomic_DNA"/>
</dbReference>
<accession>A0A369JVK0</accession>
<gene>
    <name evidence="1" type="ORF">Hypma_008371</name>
</gene>
<organism evidence="1 2">
    <name type="scientific">Hypsizygus marmoreus</name>
    <name type="common">White beech mushroom</name>
    <name type="synonym">Agaricus marmoreus</name>
    <dbReference type="NCBI Taxonomy" id="39966"/>
    <lineage>
        <taxon>Eukaryota</taxon>
        <taxon>Fungi</taxon>
        <taxon>Dikarya</taxon>
        <taxon>Basidiomycota</taxon>
        <taxon>Agaricomycotina</taxon>
        <taxon>Agaricomycetes</taxon>
        <taxon>Agaricomycetidae</taxon>
        <taxon>Agaricales</taxon>
        <taxon>Tricholomatineae</taxon>
        <taxon>Lyophyllaceae</taxon>
        <taxon>Hypsizygus</taxon>
    </lineage>
</organism>
<sequence>MDCEMFTNSFRQPSQSHRPYHPFVPANMECEILGCLTLDVRTRKRRTFLPGYHSPLRSKYQAHDVVSFSISKPSHPQPTLPRVHIPPVSGLTVFLSAFKMTGQGAHETTLDNEWHTPHVDPKTPSDAPDIEKKLRRRGERMKWDVRDDCKAFNTRSYVPTSAMSQPQFTSHANVQVPSQDRFILAERIRPLAFRYDPNIQLSDVVRRAGGDSLERRNFHISTQPCLEALLREHGGASSHPSLPIHLAQIKHQSKSASYSKLSRCNRHLPTLRIPFTRYDIAGNADSFPAIPSTMSYIPYPMLRNIRNGKRTVGTKLCYRFRPQRMTFASVVSVVS</sequence>
<dbReference type="Proteomes" id="UP000076154">
    <property type="component" value="Unassembled WGS sequence"/>
</dbReference>
<evidence type="ECO:0000313" key="1">
    <source>
        <dbReference type="EMBL" id="RDB24395.1"/>
    </source>
</evidence>
<name>A0A369JVK0_HYPMA</name>
<dbReference type="InParanoid" id="A0A369JVK0"/>
<protein>
    <submittedName>
        <fullName evidence="1">Uncharacterized protein</fullName>
    </submittedName>
</protein>
<comment type="caution">
    <text evidence="1">The sequence shown here is derived from an EMBL/GenBank/DDBJ whole genome shotgun (WGS) entry which is preliminary data.</text>
</comment>
<evidence type="ECO:0000313" key="2">
    <source>
        <dbReference type="Proteomes" id="UP000076154"/>
    </source>
</evidence>